<keyword evidence="1" id="KW-1133">Transmembrane helix</keyword>
<evidence type="ECO:0000313" key="3">
    <source>
        <dbReference type="EMBL" id="KGJ02204.1"/>
    </source>
</evidence>
<dbReference type="Proteomes" id="UP000182312">
    <property type="component" value="Unassembled WGS sequence"/>
</dbReference>
<evidence type="ECO:0000256" key="2">
    <source>
        <dbReference type="SAM" id="SignalP"/>
    </source>
</evidence>
<feature type="signal peptide" evidence="2">
    <location>
        <begin position="1"/>
        <end position="32"/>
    </location>
</feature>
<dbReference type="RefSeq" id="WP_036743821.1">
    <property type="nucleotide sequence ID" value="NZ_FOJO01000041.1"/>
</dbReference>
<accession>A0A099EVC1</accession>
<dbReference type="Pfam" id="PF04956">
    <property type="entry name" value="TrbC"/>
    <property type="match status" value="1"/>
</dbReference>
<keyword evidence="5" id="KW-1185">Reference proteome</keyword>
<evidence type="ECO:0000313" key="4">
    <source>
        <dbReference type="EMBL" id="SFA61876.1"/>
    </source>
</evidence>
<protein>
    <submittedName>
        <fullName evidence="4">Type IV secretion system protein VirB2</fullName>
    </submittedName>
</protein>
<keyword evidence="1" id="KW-0812">Transmembrane</keyword>
<evidence type="ECO:0000256" key="1">
    <source>
        <dbReference type="SAM" id="Phobius"/>
    </source>
</evidence>
<evidence type="ECO:0000313" key="6">
    <source>
        <dbReference type="Proteomes" id="UP000182312"/>
    </source>
</evidence>
<dbReference type="EMBL" id="JRKN01000043">
    <property type="protein sequence ID" value="KGJ02204.1"/>
    <property type="molecule type" value="Genomic_DNA"/>
</dbReference>
<dbReference type="STRING" id="376733.SAMN04487972_14117"/>
<feature type="transmembrane region" description="Helical" evidence="1">
    <location>
        <begin position="82"/>
        <end position="103"/>
    </location>
</feature>
<dbReference type="OrthoDB" id="7775583at2"/>
<dbReference type="Proteomes" id="UP000029846">
    <property type="component" value="Unassembled WGS sequence"/>
</dbReference>
<dbReference type="EMBL" id="FOJO01000041">
    <property type="protein sequence ID" value="SFA61876.1"/>
    <property type="molecule type" value="Genomic_DNA"/>
</dbReference>
<proteinExistence type="predicted"/>
<dbReference type="AlphaFoldDB" id="A0A099EVC1"/>
<sequence length="105" mass="10641">MTKMMPVSAWQFAIFMVLVAGVVAVSTSPALAAGTINLSPITNILTGIATTLTGPLGKAMATLAVIGIGAAWLMGYVDFRTVVYVVAGIAIVAGAATIVNAMWGK</sequence>
<reference evidence="3 5" key="2">
    <citation type="submission" date="2014-10" db="EMBL/GenBank/DDBJ databases">
        <title>Paracoccus sanguinis sp. nov., isolated from clinical specimens of New York State patients.</title>
        <authorList>
            <person name="Mingle L.A."/>
            <person name="Cole J.A."/>
            <person name="Lapierre P."/>
            <person name="Musser K.A."/>
        </authorList>
    </citation>
    <scope>NUCLEOTIDE SEQUENCE [LARGE SCALE GENOMIC DNA]</scope>
    <source>
        <strain evidence="3 5">JCM 14014</strain>
    </source>
</reference>
<reference evidence="4 6" key="3">
    <citation type="submission" date="2016-10" db="EMBL/GenBank/DDBJ databases">
        <authorList>
            <person name="de Groot N.N."/>
        </authorList>
    </citation>
    <scope>NUCLEOTIDE SEQUENCE [LARGE SCALE GENOMIC DNA]</scope>
    <source>
        <strain evidence="4 6">CGMCC 1.6117</strain>
    </source>
</reference>
<feature type="chain" id="PRO_5010409302" evidence="2">
    <location>
        <begin position="33"/>
        <end position="105"/>
    </location>
</feature>
<keyword evidence="1" id="KW-0472">Membrane</keyword>
<feature type="transmembrane region" description="Helical" evidence="1">
    <location>
        <begin position="56"/>
        <end position="75"/>
    </location>
</feature>
<organism evidence="3 5">
    <name type="scientific">Paracoccus halophilus</name>
    <dbReference type="NCBI Taxonomy" id="376733"/>
    <lineage>
        <taxon>Bacteria</taxon>
        <taxon>Pseudomonadati</taxon>
        <taxon>Pseudomonadota</taxon>
        <taxon>Alphaproteobacteria</taxon>
        <taxon>Rhodobacterales</taxon>
        <taxon>Paracoccaceae</taxon>
        <taxon>Paracoccus</taxon>
    </lineage>
</organism>
<evidence type="ECO:0000313" key="5">
    <source>
        <dbReference type="Proteomes" id="UP000029846"/>
    </source>
</evidence>
<reference evidence="3 5" key="1">
    <citation type="submission" date="2014-09" db="EMBL/GenBank/DDBJ databases">
        <authorList>
            <person name="McGinnis J.M."/>
            <person name="Wolfgang W.J."/>
        </authorList>
    </citation>
    <scope>NUCLEOTIDE SEQUENCE [LARGE SCALE GENOMIC DNA]</scope>
    <source>
        <strain evidence="3 5">JCM 14014</strain>
    </source>
</reference>
<dbReference type="InterPro" id="IPR007039">
    <property type="entry name" value="TrbC/VirB2"/>
</dbReference>
<name>A0A099EVC1_9RHOB</name>
<keyword evidence="2" id="KW-0732">Signal</keyword>
<gene>
    <name evidence="3" type="ORF">IT41_18125</name>
    <name evidence="4" type="ORF">SAMN04487972_14117</name>
</gene>
<dbReference type="eggNOG" id="COG3838">
    <property type="taxonomic scope" value="Bacteria"/>
</dbReference>